<evidence type="ECO:0000313" key="3">
    <source>
        <dbReference type="Proteomes" id="UP000018142"/>
    </source>
</evidence>
<dbReference type="EMBL" id="CBFJ010000191">
    <property type="protein sequence ID" value="CDC48866.1"/>
    <property type="molecule type" value="Genomic_DNA"/>
</dbReference>
<sequence>MSNRIKVLCSIKAMHPKTFLTGLLETRVVTLSLCSECINLLERNTFTVNGKSVIIGKRDIFSTTASFFAIVPILVIAWTTA</sequence>
<feature type="transmembrane region" description="Helical" evidence="1">
    <location>
        <begin position="60"/>
        <end position="79"/>
    </location>
</feature>
<keyword evidence="1" id="KW-0472">Membrane</keyword>
<proteinExistence type="predicted"/>
<comment type="caution">
    <text evidence="2">The sequence shown here is derived from an EMBL/GenBank/DDBJ whole genome shotgun (WGS) entry which is preliminary data.</text>
</comment>
<evidence type="ECO:0000313" key="2">
    <source>
        <dbReference type="EMBL" id="CDC48866.1"/>
    </source>
</evidence>
<protein>
    <submittedName>
        <fullName evidence="2">Uncharacterized protein</fullName>
    </submittedName>
</protein>
<keyword evidence="1" id="KW-0812">Transmembrane</keyword>
<dbReference type="Proteomes" id="UP000018142">
    <property type="component" value="Unassembled WGS sequence"/>
</dbReference>
<evidence type="ECO:0000256" key="1">
    <source>
        <dbReference type="SAM" id="Phobius"/>
    </source>
</evidence>
<keyword evidence="1" id="KW-1133">Transmembrane helix</keyword>
<reference evidence="2" key="1">
    <citation type="submission" date="2012-11" db="EMBL/GenBank/DDBJ databases">
        <title>Dependencies among metagenomic species, viruses, plasmids and units of genetic variation.</title>
        <authorList>
            <person name="Nielsen H.B."/>
            <person name="Almeida M."/>
            <person name="Juncker A.S."/>
            <person name="Rasmussen S."/>
            <person name="Li J."/>
            <person name="Sunagawa S."/>
            <person name="Plichta D."/>
            <person name="Gautier L."/>
            <person name="Le Chatelier E."/>
            <person name="Peletier E."/>
            <person name="Bonde I."/>
            <person name="Nielsen T."/>
            <person name="Manichanh C."/>
            <person name="Arumugam M."/>
            <person name="Batto J."/>
            <person name="Santos M.B.Q.D."/>
            <person name="Blom N."/>
            <person name="Borruel N."/>
            <person name="Burgdorf K.S."/>
            <person name="Boumezbeur F."/>
            <person name="Casellas F."/>
            <person name="Dore J."/>
            <person name="Guarner F."/>
            <person name="Hansen T."/>
            <person name="Hildebrand F."/>
            <person name="Kaas R.S."/>
            <person name="Kennedy S."/>
            <person name="Kristiansen K."/>
            <person name="Kultima J.R."/>
            <person name="Leonard P."/>
            <person name="Levenez F."/>
            <person name="Lund O."/>
            <person name="Moumen B."/>
            <person name="Le Paslier D."/>
            <person name="Pons N."/>
            <person name="Pedersen O."/>
            <person name="Prifti E."/>
            <person name="Qin J."/>
            <person name="Raes J."/>
            <person name="Tap J."/>
            <person name="Tims S."/>
            <person name="Ussery D.W."/>
            <person name="Yamada T."/>
            <person name="MetaHit consortium"/>
            <person name="Renault P."/>
            <person name="Sicheritz-Ponten T."/>
            <person name="Bork P."/>
            <person name="Wang J."/>
            <person name="Brunak S."/>
            <person name="Ehrlich S.D."/>
        </authorList>
    </citation>
    <scope>NUCLEOTIDE SEQUENCE [LARGE SCALE GENOMIC DNA]</scope>
</reference>
<organism evidence="2 3">
    <name type="scientific">[Eubacterium] siraeum CAG:80</name>
    <dbReference type="NCBI Taxonomy" id="1263080"/>
    <lineage>
        <taxon>Bacteria</taxon>
        <taxon>Bacillati</taxon>
        <taxon>Bacillota</taxon>
        <taxon>Clostridia</taxon>
        <taxon>Eubacteriales</taxon>
        <taxon>Oscillospiraceae</taxon>
        <taxon>Oscillospiraceae incertae sedis</taxon>
    </lineage>
</organism>
<accession>R6S0K0</accession>
<name>R6S0K0_9FIRM</name>
<dbReference type="AlphaFoldDB" id="R6S0K0"/>
<gene>
    <name evidence="2" type="ORF">BN788_00620</name>
</gene>